<keyword evidence="3 7" id="KW-0133">Cell shape</keyword>
<comment type="pathway">
    <text evidence="7">Cell wall biogenesis; peptidoglycan biosynthesis.</text>
</comment>
<dbReference type="EMBL" id="MFBO01000036">
    <property type="protein sequence ID" value="OGD97216.1"/>
    <property type="molecule type" value="Genomic_DNA"/>
</dbReference>
<evidence type="ECO:0000313" key="9">
    <source>
        <dbReference type="Proteomes" id="UP000176740"/>
    </source>
</evidence>
<dbReference type="GO" id="GO:0071555">
    <property type="term" value="P:cell wall organization"/>
    <property type="evidence" value="ECO:0007669"/>
    <property type="project" value="UniProtKB-KW"/>
</dbReference>
<keyword evidence="6 7" id="KW-0961">Cell wall biogenesis/degradation</keyword>
<dbReference type="HAMAP" id="MF_00258">
    <property type="entry name" value="Glu_racemase"/>
    <property type="match status" value="1"/>
</dbReference>
<keyword evidence="4 7" id="KW-0573">Peptidoglycan synthesis</keyword>
<evidence type="ECO:0000256" key="1">
    <source>
        <dbReference type="ARBA" id="ARBA00001602"/>
    </source>
</evidence>
<dbReference type="UniPathway" id="UPA00219"/>
<dbReference type="STRING" id="1797725.A3A49_02290"/>
<dbReference type="EC" id="5.1.1.3" evidence="2 7"/>
<comment type="caution">
    <text evidence="8">The sequence shown here is derived from an EMBL/GenBank/DDBJ whole genome shotgun (WGS) entry which is preliminary data.</text>
</comment>
<dbReference type="InterPro" id="IPR015942">
    <property type="entry name" value="Asp/Glu/hydantoin_racemase"/>
</dbReference>
<dbReference type="GO" id="GO:0008881">
    <property type="term" value="F:glutamate racemase activity"/>
    <property type="evidence" value="ECO:0007669"/>
    <property type="project" value="UniProtKB-UniRule"/>
</dbReference>
<accession>A0A1F5GZ99</accession>
<evidence type="ECO:0000256" key="3">
    <source>
        <dbReference type="ARBA" id="ARBA00022960"/>
    </source>
</evidence>
<evidence type="ECO:0000256" key="5">
    <source>
        <dbReference type="ARBA" id="ARBA00023235"/>
    </source>
</evidence>
<dbReference type="AlphaFoldDB" id="A0A1F5GZ99"/>
<dbReference type="PANTHER" id="PTHR21198">
    <property type="entry name" value="GLUTAMATE RACEMASE"/>
    <property type="match status" value="1"/>
</dbReference>
<gene>
    <name evidence="7" type="primary">murI</name>
    <name evidence="8" type="ORF">A3A49_02290</name>
</gene>
<keyword evidence="5 7" id="KW-0413">Isomerase</keyword>
<dbReference type="InterPro" id="IPR004391">
    <property type="entry name" value="Glu_race"/>
</dbReference>
<dbReference type="PANTHER" id="PTHR21198:SF3">
    <property type="entry name" value="GLUTAMATE RACEMASE"/>
    <property type="match status" value="1"/>
</dbReference>
<comment type="function">
    <text evidence="7">Provides the (R)-glutamate required for cell wall biosynthesis.</text>
</comment>
<protein>
    <recommendedName>
        <fullName evidence="2 7">Glutamate racemase</fullName>
        <ecNumber evidence="2 7">5.1.1.3</ecNumber>
    </recommendedName>
</protein>
<dbReference type="GO" id="GO:0009252">
    <property type="term" value="P:peptidoglycan biosynthetic process"/>
    <property type="evidence" value="ECO:0007669"/>
    <property type="project" value="UniProtKB-UniRule"/>
</dbReference>
<dbReference type="InterPro" id="IPR001920">
    <property type="entry name" value="Asp/Glu_race"/>
</dbReference>
<dbReference type="Pfam" id="PF01177">
    <property type="entry name" value="Asp_Glu_race"/>
    <property type="match status" value="1"/>
</dbReference>
<feature type="binding site" evidence="7">
    <location>
        <begin position="75"/>
        <end position="76"/>
    </location>
    <ligand>
        <name>substrate</name>
    </ligand>
</feature>
<feature type="binding site" evidence="7">
    <location>
        <begin position="183"/>
        <end position="184"/>
    </location>
    <ligand>
        <name>substrate</name>
    </ligand>
</feature>
<evidence type="ECO:0000313" key="8">
    <source>
        <dbReference type="EMBL" id="OGD97216.1"/>
    </source>
</evidence>
<evidence type="ECO:0000256" key="6">
    <source>
        <dbReference type="ARBA" id="ARBA00023316"/>
    </source>
</evidence>
<dbReference type="InterPro" id="IPR033134">
    <property type="entry name" value="Asp/Glu_racemase_AS_2"/>
</dbReference>
<feature type="binding site" evidence="7">
    <location>
        <begin position="43"/>
        <end position="44"/>
    </location>
    <ligand>
        <name>substrate</name>
    </ligand>
</feature>
<evidence type="ECO:0000256" key="7">
    <source>
        <dbReference type="HAMAP-Rule" id="MF_00258"/>
    </source>
</evidence>
<dbReference type="NCBIfam" id="TIGR00067">
    <property type="entry name" value="glut_race"/>
    <property type="match status" value="1"/>
</dbReference>
<comment type="catalytic activity">
    <reaction evidence="1 7">
        <text>L-glutamate = D-glutamate</text>
        <dbReference type="Rhea" id="RHEA:12813"/>
        <dbReference type="ChEBI" id="CHEBI:29985"/>
        <dbReference type="ChEBI" id="CHEBI:29986"/>
        <dbReference type="EC" id="5.1.1.3"/>
    </reaction>
</comment>
<dbReference type="SUPFAM" id="SSF53681">
    <property type="entry name" value="Aspartate/glutamate racemase"/>
    <property type="match status" value="2"/>
</dbReference>
<dbReference type="FunFam" id="3.40.50.1860:FF:000001">
    <property type="entry name" value="Glutamate racemase"/>
    <property type="match status" value="1"/>
</dbReference>
<comment type="similarity">
    <text evidence="7">Belongs to the aspartate/glutamate racemases family.</text>
</comment>
<reference evidence="8 9" key="1">
    <citation type="journal article" date="2016" name="Nat. Commun.">
        <title>Thousands of microbial genomes shed light on interconnected biogeochemical processes in an aquifer system.</title>
        <authorList>
            <person name="Anantharaman K."/>
            <person name="Brown C.T."/>
            <person name="Hug L.A."/>
            <person name="Sharon I."/>
            <person name="Castelle C.J."/>
            <person name="Probst A.J."/>
            <person name="Thomas B.C."/>
            <person name="Singh A."/>
            <person name="Wilkins M.J."/>
            <person name="Karaoz U."/>
            <person name="Brodie E.L."/>
            <person name="Williams K.H."/>
            <person name="Hubbard S.S."/>
            <person name="Banfield J.F."/>
        </authorList>
    </citation>
    <scope>NUCLEOTIDE SEQUENCE [LARGE SCALE GENOMIC DNA]</scope>
</reference>
<evidence type="ECO:0000256" key="4">
    <source>
        <dbReference type="ARBA" id="ARBA00022984"/>
    </source>
</evidence>
<name>A0A1F5GZ99_9BACT</name>
<dbReference type="GO" id="GO:0008360">
    <property type="term" value="P:regulation of cell shape"/>
    <property type="evidence" value="ECO:0007669"/>
    <property type="project" value="UniProtKB-KW"/>
</dbReference>
<sequence>MPDTRMIGVFDSGVGGLSIFKEVKKLLPKESFVFLADQANIPYGGKTKKQLKNLCEKTTKFLLGQDIKMLVVACNTASCYAIEHLRSKFSIPIVGVVPAIKPAINLTQSGKIAVLSTPATAKSKYLDKLVKKFANDKKVLRLGCKGLEDSIEIQDDKKIEKLLNIYIAKVKRFGADVIVLGCTHYPFLREKIAKRLGSKVEIIDSGKAVAKRVSNLLEASPLIAQKNVEEIFFTTGDPRQFSQVASKLLKYKVAGKKAYL</sequence>
<organism evidence="8 9">
    <name type="scientific">Candidatus Curtissbacteria bacterium RIFCSPLOWO2_01_FULL_38_11b</name>
    <dbReference type="NCBI Taxonomy" id="1797725"/>
    <lineage>
        <taxon>Bacteria</taxon>
        <taxon>Candidatus Curtissiibacteriota</taxon>
    </lineage>
</organism>
<proteinExistence type="inferred from homology"/>
<dbReference type="Proteomes" id="UP000176740">
    <property type="component" value="Unassembled WGS sequence"/>
</dbReference>
<dbReference type="Gene3D" id="3.40.50.1860">
    <property type="match status" value="2"/>
</dbReference>
<evidence type="ECO:0000256" key="2">
    <source>
        <dbReference type="ARBA" id="ARBA00013090"/>
    </source>
</evidence>
<dbReference type="PROSITE" id="PS00924">
    <property type="entry name" value="ASP_GLU_RACEMASE_2"/>
    <property type="match status" value="1"/>
</dbReference>
<feature type="active site" description="Proton donor/acceptor" evidence="7">
    <location>
        <position position="74"/>
    </location>
</feature>
<feature type="active site" description="Proton donor/acceptor" evidence="7">
    <location>
        <position position="182"/>
    </location>
</feature>
<feature type="binding site" evidence="7">
    <location>
        <begin position="11"/>
        <end position="12"/>
    </location>
    <ligand>
        <name>substrate</name>
    </ligand>
</feature>